<reference evidence="2" key="1">
    <citation type="submission" date="2020-10" db="EMBL/GenBank/DDBJ databases">
        <authorList>
            <person name="Gilroy R."/>
        </authorList>
    </citation>
    <scope>NUCLEOTIDE SEQUENCE</scope>
    <source>
        <strain evidence="2">ChiHjej13B12-12457</strain>
    </source>
</reference>
<gene>
    <name evidence="2" type="ORF">IAC94_02955</name>
</gene>
<dbReference type="InterPro" id="IPR011042">
    <property type="entry name" value="6-blade_b-propeller_TolB-like"/>
</dbReference>
<organism evidence="2 3">
    <name type="scientific">Candidatus Coprenecus avistercoris</name>
    <dbReference type="NCBI Taxonomy" id="2840730"/>
    <lineage>
        <taxon>Bacteria</taxon>
        <taxon>Pseudomonadati</taxon>
        <taxon>Bacteroidota</taxon>
        <taxon>Bacteroidia</taxon>
        <taxon>Bacteroidales</taxon>
        <taxon>Rikenellaceae</taxon>
        <taxon>Rikenellaceae incertae sedis</taxon>
        <taxon>Candidatus Coprenecus</taxon>
    </lineage>
</organism>
<reference evidence="2" key="2">
    <citation type="journal article" date="2021" name="PeerJ">
        <title>Extensive microbial diversity within the chicken gut microbiome revealed by metagenomics and culture.</title>
        <authorList>
            <person name="Gilroy R."/>
            <person name="Ravi A."/>
            <person name="Getino M."/>
            <person name="Pursley I."/>
            <person name="Horton D.L."/>
            <person name="Alikhan N.F."/>
            <person name="Baker D."/>
            <person name="Gharbi K."/>
            <person name="Hall N."/>
            <person name="Watson M."/>
            <person name="Adriaenssens E.M."/>
            <person name="Foster-Nyarko E."/>
            <person name="Jarju S."/>
            <person name="Secka A."/>
            <person name="Antonio M."/>
            <person name="Oren A."/>
            <person name="Chaudhuri R.R."/>
            <person name="La Ragione R."/>
            <person name="Hildebrand F."/>
            <person name="Pallen M.J."/>
        </authorList>
    </citation>
    <scope>NUCLEOTIDE SEQUENCE</scope>
    <source>
        <strain evidence="2">ChiHjej13B12-12457</strain>
    </source>
</reference>
<dbReference type="PROSITE" id="PS51257">
    <property type="entry name" value="PROKAR_LIPOPROTEIN"/>
    <property type="match status" value="1"/>
</dbReference>
<evidence type="ECO:0000313" key="2">
    <source>
        <dbReference type="EMBL" id="HIR62468.1"/>
    </source>
</evidence>
<keyword evidence="1" id="KW-0732">Signal</keyword>
<comment type="caution">
    <text evidence="2">The sequence shown here is derived from an EMBL/GenBank/DDBJ whole genome shotgun (WGS) entry which is preliminary data.</text>
</comment>
<feature type="chain" id="PRO_5038365985" evidence="1">
    <location>
        <begin position="19"/>
        <end position="352"/>
    </location>
</feature>
<sequence>MKKHLPLILTAAAVLAGACTGNQSRTVNLENILNSEPDTIGLESIAEKIETVELQCDSLYDIRIFADYDGRLYGTTSDYKLVIFSQDGTLLHAYNRTGRGPGEYVWPDFSYDPFNHEILVYDGQNKVIRYDRDGKFKDEIRNSLTGVLGDIIAVSEDRYAATKMSHTERDSSIIYLDRDLNITGKALPIFNKSQLSTKGLIAMEPVLIYNSTPMFKPIGGYTYYTLDGAPYLHVELGRYAQPEDEATVVGADESNYLIQGLEDICGDWYLAEFYYEKGMCVFYEAVNTRTGEHAVHDIYTEQNMENGEGEGFLFRHDGETMRVYPQYVKDNVLYWSRFSGDGSTTLYKLTLK</sequence>
<feature type="signal peptide" evidence="1">
    <location>
        <begin position="1"/>
        <end position="18"/>
    </location>
</feature>
<dbReference type="EMBL" id="DVHI01000036">
    <property type="protein sequence ID" value="HIR62468.1"/>
    <property type="molecule type" value="Genomic_DNA"/>
</dbReference>
<accession>A0A9D1J6C8</accession>
<protein>
    <submittedName>
        <fullName evidence="2">6-bladed beta-propeller</fullName>
    </submittedName>
</protein>
<dbReference type="AlphaFoldDB" id="A0A9D1J6C8"/>
<dbReference type="Gene3D" id="2.120.10.30">
    <property type="entry name" value="TolB, C-terminal domain"/>
    <property type="match status" value="1"/>
</dbReference>
<evidence type="ECO:0000256" key="1">
    <source>
        <dbReference type="SAM" id="SignalP"/>
    </source>
</evidence>
<dbReference type="Pfam" id="PF17170">
    <property type="entry name" value="DUF5128"/>
    <property type="match status" value="1"/>
</dbReference>
<evidence type="ECO:0000313" key="3">
    <source>
        <dbReference type="Proteomes" id="UP000886744"/>
    </source>
</evidence>
<dbReference type="Proteomes" id="UP000886744">
    <property type="component" value="Unassembled WGS sequence"/>
</dbReference>
<proteinExistence type="predicted"/>
<name>A0A9D1J6C8_9BACT</name>